<keyword evidence="2" id="KW-1133">Transmembrane helix</keyword>
<evidence type="ECO:0000256" key="2">
    <source>
        <dbReference type="SAM" id="Phobius"/>
    </source>
</evidence>
<dbReference type="PANTHER" id="PTHR42709:SF9">
    <property type="entry name" value="ALKALINE PHOSPHATASE LIKE PROTEIN"/>
    <property type="match status" value="1"/>
</dbReference>
<dbReference type="InterPro" id="IPR051311">
    <property type="entry name" value="DedA_domain"/>
</dbReference>
<organism evidence="4 5">
    <name type="scientific">Sporosarcina newyorkensis</name>
    <dbReference type="NCBI Taxonomy" id="759851"/>
    <lineage>
        <taxon>Bacteria</taxon>
        <taxon>Bacillati</taxon>
        <taxon>Bacillota</taxon>
        <taxon>Bacilli</taxon>
        <taxon>Bacillales</taxon>
        <taxon>Caryophanaceae</taxon>
        <taxon>Sporosarcina</taxon>
    </lineage>
</organism>
<dbReference type="PANTHER" id="PTHR42709">
    <property type="entry name" value="ALKALINE PHOSPHATASE LIKE PROTEIN"/>
    <property type="match status" value="1"/>
</dbReference>
<dbReference type="Pfam" id="PF09335">
    <property type="entry name" value="VTT_dom"/>
    <property type="match status" value="1"/>
</dbReference>
<name>A0A1T4XPJ4_9BACL</name>
<feature type="transmembrane region" description="Helical" evidence="2">
    <location>
        <begin position="135"/>
        <end position="157"/>
    </location>
</feature>
<dbReference type="AlphaFoldDB" id="A0A1T4XPJ4"/>
<comment type="similarity">
    <text evidence="1">Belongs to the DedA family.</text>
</comment>
<dbReference type="Proteomes" id="UP000190042">
    <property type="component" value="Unassembled WGS sequence"/>
</dbReference>
<reference evidence="5" key="1">
    <citation type="submission" date="2017-02" db="EMBL/GenBank/DDBJ databases">
        <authorList>
            <person name="Varghese N."/>
            <person name="Submissions S."/>
        </authorList>
    </citation>
    <scope>NUCLEOTIDE SEQUENCE [LARGE SCALE GENOMIC DNA]</scope>
    <source>
        <strain evidence="5">DSM 23966</strain>
    </source>
</reference>
<accession>A0A1T4XPJ4</accession>
<sequence>MEQIQEYIAQYGYLSIFFFLALGIFGLPLPDELLVTFAGYLASAGTFHFVFAMIFTISGVMVGTLFTYMIGRKIGKPLVHRFGRYLFLSPHRMQKVEQWFMAYGSWAVTIGYFLPGMRHFVCYVSGMSGMSVRRYILFAIPGVIVSTMICILLGYFIRLPFF</sequence>
<evidence type="ECO:0000313" key="4">
    <source>
        <dbReference type="EMBL" id="SKA91480.1"/>
    </source>
</evidence>
<dbReference type="InterPro" id="IPR032816">
    <property type="entry name" value="VTT_dom"/>
</dbReference>
<dbReference type="EMBL" id="FUYJ01000001">
    <property type="protein sequence ID" value="SKA91480.1"/>
    <property type="molecule type" value="Genomic_DNA"/>
</dbReference>
<dbReference type="RefSeq" id="WP_078816850.1">
    <property type="nucleotide sequence ID" value="NZ_FUYJ01000001.1"/>
</dbReference>
<evidence type="ECO:0000256" key="1">
    <source>
        <dbReference type="ARBA" id="ARBA00010792"/>
    </source>
</evidence>
<evidence type="ECO:0000313" key="5">
    <source>
        <dbReference type="Proteomes" id="UP000190042"/>
    </source>
</evidence>
<keyword evidence="5" id="KW-1185">Reference proteome</keyword>
<keyword evidence="2" id="KW-0812">Transmembrane</keyword>
<proteinExistence type="inferred from homology"/>
<feature type="transmembrane region" description="Helical" evidence="2">
    <location>
        <begin position="49"/>
        <end position="71"/>
    </location>
</feature>
<feature type="transmembrane region" description="Helical" evidence="2">
    <location>
        <begin position="99"/>
        <end position="115"/>
    </location>
</feature>
<gene>
    <name evidence="4" type="ORF">SAMN04244570_1148</name>
</gene>
<protein>
    <submittedName>
        <fullName evidence="4">Membrane protein DedA, SNARE-associated domain</fullName>
    </submittedName>
</protein>
<feature type="transmembrane region" description="Helical" evidence="2">
    <location>
        <begin position="12"/>
        <end position="29"/>
    </location>
</feature>
<feature type="domain" description="VTT" evidence="3">
    <location>
        <begin position="29"/>
        <end position="155"/>
    </location>
</feature>
<evidence type="ECO:0000259" key="3">
    <source>
        <dbReference type="Pfam" id="PF09335"/>
    </source>
</evidence>
<keyword evidence="2" id="KW-0472">Membrane</keyword>
<dbReference type="GO" id="GO:0005886">
    <property type="term" value="C:plasma membrane"/>
    <property type="evidence" value="ECO:0007669"/>
    <property type="project" value="TreeGrafter"/>
</dbReference>